<dbReference type="GO" id="GO:0045936">
    <property type="term" value="P:negative regulation of phosphate metabolic process"/>
    <property type="evidence" value="ECO:0007669"/>
    <property type="project" value="InterPro"/>
</dbReference>
<proteinExistence type="inferred from homology"/>
<evidence type="ECO:0000256" key="1">
    <source>
        <dbReference type="ARBA" id="ARBA00004496"/>
    </source>
</evidence>
<evidence type="ECO:0000256" key="6">
    <source>
        <dbReference type="ARBA" id="ARBA00022592"/>
    </source>
</evidence>
<evidence type="ECO:0000256" key="2">
    <source>
        <dbReference type="ARBA" id="ARBA00008107"/>
    </source>
</evidence>
<keyword evidence="4 8" id="KW-0813">Transport</keyword>
<evidence type="ECO:0000256" key="7">
    <source>
        <dbReference type="ARBA" id="ARBA00056181"/>
    </source>
</evidence>
<dbReference type="Pfam" id="PF01895">
    <property type="entry name" value="PhoU"/>
    <property type="match status" value="2"/>
</dbReference>
<dbReference type="SUPFAM" id="SSF109755">
    <property type="entry name" value="PhoU-like"/>
    <property type="match status" value="1"/>
</dbReference>
<dbReference type="OrthoDB" id="9814256at2"/>
<accession>A0A5Q2Q848</accession>
<dbReference type="InterPro" id="IPR026022">
    <property type="entry name" value="PhoU_dom"/>
</dbReference>
<comment type="function">
    <text evidence="7 8">Plays a role in the regulation of phosphate uptake.</text>
</comment>
<organism evidence="10 11">
    <name type="scientific">Litorivicinus lipolyticus</name>
    <dbReference type="NCBI Taxonomy" id="418701"/>
    <lineage>
        <taxon>Bacteria</taxon>
        <taxon>Pseudomonadati</taxon>
        <taxon>Pseudomonadota</taxon>
        <taxon>Gammaproteobacteria</taxon>
        <taxon>Oceanospirillales</taxon>
        <taxon>Litorivicinaceae</taxon>
        <taxon>Litorivicinus</taxon>
    </lineage>
</organism>
<dbReference type="PANTHER" id="PTHR42930">
    <property type="entry name" value="PHOSPHATE-SPECIFIC TRANSPORT SYSTEM ACCESSORY PROTEIN PHOU"/>
    <property type="match status" value="1"/>
</dbReference>
<name>A0A5Q2Q848_9GAMM</name>
<dbReference type="NCBIfam" id="TIGR02135">
    <property type="entry name" value="phoU_full"/>
    <property type="match status" value="1"/>
</dbReference>
<comment type="subcellular location">
    <subcellularLocation>
        <location evidence="1 8">Cytoplasm</location>
    </subcellularLocation>
</comment>
<evidence type="ECO:0000259" key="9">
    <source>
        <dbReference type="Pfam" id="PF01895"/>
    </source>
</evidence>
<keyword evidence="6 8" id="KW-0592">Phosphate transport</keyword>
<evidence type="ECO:0000256" key="3">
    <source>
        <dbReference type="ARBA" id="ARBA00011738"/>
    </source>
</evidence>
<dbReference type="AlphaFoldDB" id="A0A5Q2Q848"/>
<dbReference type="GO" id="GO:0006817">
    <property type="term" value="P:phosphate ion transport"/>
    <property type="evidence" value="ECO:0007669"/>
    <property type="project" value="UniProtKB-KW"/>
</dbReference>
<sequence>MDLKSSDLNQHISSQFNEDLESLRTHVLKMAGMVERNLRDALIVLETMESGLLPSIEQAEHQINAFEVAVDREVISIIALRQPAASDLRVVMAISKIVRDLERMGDEAYKIGKLATDLAGDPPPAMALNLSVSLGRQVAELVKRAVDSFVRLDADQAREVGVEDRNIDADYESALRAVSTFMIEDPRAIGRLVKLLWIFRALERIGDHATNVSEQLIYAVRGKDVRHADVTESQIEDIVENRE</sequence>
<dbReference type="Gene3D" id="1.20.58.220">
    <property type="entry name" value="Phosphate transport system protein phou homolog 2, domain 2"/>
    <property type="match status" value="1"/>
</dbReference>
<protein>
    <recommendedName>
        <fullName evidence="8">Phosphate-specific transport system accessory protein PhoU</fullName>
    </recommendedName>
</protein>
<evidence type="ECO:0000256" key="4">
    <source>
        <dbReference type="ARBA" id="ARBA00022448"/>
    </source>
</evidence>
<comment type="similarity">
    <text evidence="2 8">Belongs to the PhoU family.</text>
</comment>
<dbReference type="InterPro" id="IPR028366">
    <property type="entry name" value="PhoU"/>
</dbReference>
<keyword evidence="5 8" id="KW-0963">Cytoplasm</keyword>
<dbReference type="GO" id="GO:0030643">
    <property type="term" value="P:intracellular phosphate ion homeostasis"/>
    <property type="evidence" value="ECO:0007669"/>
    <property type="project" value="InterPro"/>
</dbReference>
<evidence type="ECO:0000313" key="10">
    <source>
        <dbReference type="EMBL" id="QGG79193.1"/>
    </source>
</evidence>
<evidence type="ECO:0000313" key="11">
    <source>
        <dbReference type="Proteomes" id="UP000388235"/>
    </source>
</evidence>
<feature type="domain" description="PhoU" evidence="9">
    <location>
        <begin position="134"/>
        <end position="215"/>
    </location>
</feature>
<reference evidence="10 11" key="1">
    <citation type="submission" date="2019-11" db="EMBL/GenBank/DDBJ databases">
        <authorList>
            <person name="Khan S.A."/>
            <person name="Jeon C.O."/>
            <person name="Chun B.H."/>
        </authorList>
    </citation>
    <scope>NUCLEOTIDE SEQUENCE [LARGE SCALE GENOMIC DNA]</scope>
    <source>
        <strain evidence="10 11">IMCC 1097</strain>
    </source>
</reference>
<dbReference type="RefSeq" id="WP_153712697.1">
    <property type="nucleotide sequence ID" value="NZ_CP045871.1"/>
</dbReference>
<dbReference type="PANTHER" id="PTHR42930:SF3">
    <property type="entry name" value="PHOSPHATE-SPECIFIC TRANSPORT SYSTEM ACCESSORY PROTEIN PHOU"/>
    <property type="match status" value="1"/>
</dbReference>
<evidence type="ECO:0000256" key="5">
    <source>
        <dbReference type="ARBA" id="ARBA00022490"/>
    </source>
</evidence>
<dbReference type="FunFam" id="1.20.58.220:FF:000004">
    <property type="entry name" value="Phosphate-specific transport system accessory protein PhoU"/>
    <property type="match status" value="1"/>
</dbReference>
<keyword evidence="11" id="KW-1185">Reference proteome</keyword>
<dbReference type="Proteomes" id="UP000388235">
    <property type="component" value="Chromosome"/>
</dbReference>
<feature type="domain" description="PhoU" evidence="9">
    <location>
        <begin position="27"/>
        <end position="114"/>
    </location>
</feature>
<gene>
    <name evidence="10" type="primary">phoU</name>
    <name evidence="10" type="ORF">GH975_00905</name>
</gene>
<comment type="subunit">
    <text evidence="3 8">Homodimer.</text>
</comment>
<dbReference type="KEGG" id="llp:GH975_00905"/>
<dbReference type="InterPro" id="IPR038078">
    <property type="entry name" value="PhoU-like_sf"/>
</dbReference>
<dbReference type="PIRSF" id="PIRSF003107">
    <property type="entry name" value="PhoU"/>
    <property type="match status" value="1"/>
</dbReference>
<evidence type="ECO:0000256" key="8">
    <source>
        <dbReference type="PIRNR" id="PIRNR003107"/>
    </source>
</evidence>
<dbReference type="EMBL" id="CP045871">
    <property type="protein sequence ID" value="QGG79193.1"/>
    <property type="molecule type" value="Genomic_DNA"/>
</dbReference>
<dbReference type="GO" id="GO:0005737">
    <property type="term" value="C:cytoplasm"/>
    <property type="evidence" value="ECO:0007669"/>
    <property type="project" value="UniProtKB-SubCell"/>
</dbReference>